<dbReference type="AlphaFoldDB" id="A0A974E3V3"/>
<evidence type="ECO:0000256" key="3">
    <source>
        <dbReference type="SAM" id="SignalP"/>
    </source>
</evidence>
<evidence type="ECO:0000259" key="4">
    <source>
        <dbReference type="Pfam" id="PF00100"/>
    </source>
</evidence>
<evidence type="ECO:0000313" key="7">
    <source>
        <dbReference type="Proteomes" id="UP000694892"/>
    </source>
</evidence>
<keyword evidence="2" id="KW-0472">Membrane</keyword>
<dbReference type="InterPro" id="IPR042235">
    <property type="entry name" value="ZP-C_dom"/>
</dbReference>
<feature type="transmembrane region" description="Helical" evidence="2">
    <location>
        <begin position="586"/>
        <end position="608"/>
    </location>
</feature>
<protein>
    <recommendedName>
        <fullName evidence="8">ZP domain-containing protein</fullName>
    </recommendedName>
</protein>
<dbReference type="OMA" id="EANSCAF"/>
<dbReference type="EMBL" id="CM004466">
    <property type="protein sequence ID" value="OCU02866.1"/>
    <property type="molecule type" value="Genomic_DNA"/>
</dbReference>
<evidence type="ECO:0000256" key="1">
    <source>
        <dbReference type="SAM" id="MobiDB-lite"/>
    </source>
</evidence>
<dbReference type="InterPro" id="IPR035234">
    <property type="entry name" value="IgGFc-bd_N"/>
</dbReference>
<proteinExistence type="predicted"/>
<dbReference type="Pfam" id="PF17517">
    <property type="entry name" value="IgGFc_binding"/>
    <property type="match status" value="1"/>
</dbReference>
<dbReference type="Gene3D" id="2.60.40.4100">
    <property type="entry name" value="Zona pellucida, ZP-C domain"/>
    <property type="match status" value="1"/>
</dbReference>
<dbReference type="PANTHER" id="PTHR46534">
    <property type="entry name" value="IGGFC_BINDING DOMAIN-CONTAINING PROTEIN"/>
    <property type="match status" value="1"/>
</dbReference>
<dbReference type="Pfam" id="PF00100">
    <property type="entry name" value="Zona_pellucida"/>
    <property type="match status" value="1"/>
</dbReference>
<name>A0A974E3V3_XENLA</name>
<feature type="chain" id="PRO_5036948889" description="ZP domain-containing protein" evidence="3">
    <location>
        <begin position="28"/>
        <end position="626"/>
    </location>
</feature>
<feature type="region of interest" description="Disordered" evidence="1">
    <location>
        <begin position="406"/>
        <end position="428"/>
    </location>
</feature>
<evidence type="ECO:0008006" key="8">
    <source>
        <dbReference type="Google" id="ProtNLM"/>
    </source>
</evidence>
<dbReference type="InterPro" id="IPR055355">
    <property type="entry name" value="ZP-C"/>
</dbReference>
<sequence length="626" mass="69242">MAPHRITARRDLLIVLLLLGLLGASQAQRHFITAFMEGHGIPRLQLYLVTYNEAATVNVSVLDPSFHQSVSIGRDSSSIVSLDIQYMIYGTGISSKVVSITSDADISLITFLTDNYSADAVSVLPVEDLDTEYFIFTQDSGYENQFTVANGSLTYNGVVYGHGSSFSFHLGYQQVIQLQSSTDLTGTRVVATLPVAVFSGNKCFSGINTACDVLLEQMHPVRNWGTVFPVFPLATHSKDIIDMMAANPDTVVSVTTSQQNTQYSLQPGSHVQLTLDRPAIVNSSEPVMISYLFQEQILGLYDPFLTSIPPIPKTRKYNKFITQSFYENVLLFLSQAASPSDFYLDHQPLSNFLLNSSEINGFQAWEVSLGKIDGQHEIYHSSSAFTIYVYGLGQFVSYGYSMGQETTHPGPSITNPTEESVSLTSPTEEPDSHQELHCFSDGAKFHLPLRSVSEAKLNASNIHLQDPQCCKRGTQSSLKFHSTDVGPMFMCPLDSTLQNQLVPDQRMKRYSFHVFKFNPFQEVYLSCNVIICHNQTAPNRCTQGCITHRYRRDVPNAQLGSARLSQGPIVLKSGAQLPNGRAGGSVSSVVLVAVIVAMACLSVMGLMIQRRYYRRPEDAQQLLMSY</sequence>
<accession>A0A974E3V3</accession>
<evidence type="ECO:0000256" key="2">
    <source>
        <dbReference type="SAM" id="Phobius"/>
    </source>
</evidence>
<feature type="compositionally biased region" description="Polar residues" evidence="1">
    <location>
        <begin position="406"/>
        <end position="427"/>
    </location>
</feature>
<evidence type="ECO:0000313" key="6">
    <source>
        <dbReference type="EMBL" id="OCU02866.1"/>
    </source>
</evidence>
<dbReference type="PANTHER" id="PTHR46534:SF4">
    <property type="entry name" value="IGGFC-BINDING PROTEIN-LIKE"/>
    <property type="match status" value="1"/>
</dbReference>
<feature type="signal peptide" evidence="3">
    <location>
        <begin position="1"/>
        <end position="27"/>
    </location>
</feature>
<keyword evidence="2" id="KW-0812">Transmembrane</keyword>
<keyword evidence="2" id="KW-1133">Transmembrane helix</keyword>
<dbReference type="Proteomes" id="UP000694892">
    <property type="component" value="Chromosome 1L"/>
</dbReference>
<gene>
    <name evidence="6" type="ORF">XELAEV_18008638mg</name>
</gene>
<organism evidence="6 7">
    <name type="scientific">Xenopus laevis</name>
    <name type="common">African clawed frog</name>
    <dbReference type="NCBI Taxonomy" id="8355"/>
    <lineage>
        <taxon>Eukaryota</taxon>
        <taxon>Metazoa</taxon>
        <taxon>Chordata</taxon>
        <taxon>Craniata</taxon>
        <taxon>Vertebrata</taxon>
        <taxon>Euteleostomi</taxon>
        <taxon>Amphibia</taxon>
        <taxon>Batrachia</taxon>
        <taxon>Anura</taxon>
        <taxon>Pipoidea</taxon>
        <taxon>Pipidae</taxon>
        <taxon>Xenopodinae</taxon>
        <taxon>Xenopus</taxon>
        <taxon>Xenopus</taxon>
    </lineage>
</organism>
<evidence type="ECO:0000259" key="5">
    <source>
        <dbReference type="Pfam" id="PF17517"/>
    </source>
</evidence>
<keyword evidence="3" id="KW-0732">Signal</keyword>
<feature type="domain" description="ZP-C" evidence="4">
    <location>
        <begin position="491"/>
        <end position="542"/>
    </location>
</feature>
<feature type="domain" description="IgGFc-binding protein N-terminal" evidence="5">
    <location>
        <begin position="119"/>
        <end position="391"/>
    </location>
</feature>
<reference evidence="7" key="1">
    <citation type="journal article" date="2016" name="Nature">
        <title>Genome evolution in the allotetraploid frog Xenopus laevis.</title>
        <authorList>
            <person name="Session A.M."/>
            <person name="Uno Y."/>
            <person name="Kwon T."/>
            <person name="Chapman J.A."/>
            <person name="Toyoda A."/>
            <person name="Takahashi S."/>
            <person name="Fukui A."/>
            <person name="Hikosaka A."/>
            <person name="Suzuki A."/>
            <person name="Kondo M."/>
            <person name="van Heeringen S.J."/>
            <person name="Quigley I."/>
            <person name="Heinz S."/>
            <person name="Ogino H."/>
            <person name="Ochi H."/>
            <person name="Hellsten U."/>
            <person name="Lyons J.B."/>
            <person name="Simakov O."/>
            <person name="Putnam N."/>
            <person name="Stites J."/>
            <person name="Kuroki Y."/>
            <person name="Tanaka T."/>
            <person name="Michiue T."/>
            <person name="Watanabe M."/>
            <person name="Bogdanovic O."/>
            <person name="Lister R."/>
            <person name="Georgiou G."/>
            <person name="Paranjpe S.S."/>
            <person name="van Kruijsbergen I."/>
            <person name="Shu S."/>
            <person name="Carlson J."/>
            <person name="Kinoshita T."/>
            <person name="Ohta Y."/>
            <person name="Mawaribuchi S."/>
            <person name="Jenkins J."/>
            <person name="Grimwood J."/>
            <person name="Schmutz J."/>
            <person name="Mitros T."/>
            <person name="Mozaffari S.V."/>
            <person name="Suzuki Y."/>
            <person name="Haramoto Y."/>
            <person name="Yamamoto T.S."/>
            <person name="Takagi C."/>
            <person name="Heald R."/>
            <person name="Miller K."/>
            <person name="Haudenschild C."/>
            <person name="Kitzman J."/>
            <person name="Nakayama T."/>
            <person name="Izutsu Y."/>
            <person name="Robert J."/>
            <person name="Fortriede J."/>
            <person name="Burns K."/>
            <person name="Lotay V."/>
            <person name="Karimi K."/>
            <person name="Yasuoka Y."/>
            <person name="Dichmann D.S."/>
            <person name="Flajnik M.F."/>
            <person name="Houston D.W."/>
            <person name="Shendure J."/>
            <person name="DuPasquier L."/>
            <person name="Vize P.D."/>
            <person name="Zorn A.M."/>
            <person name="Ito M."/>
            <person name="Marcotte E.M."/>
            <person name="Wallingford J.B."/>
            <person name="Ito Y."/>
            <person name="Asashima M."/>
            <person name="Ueno N."/>
            <person name="Matsuda Y."/>
            <person name="Veenstra G.J."/>
            <person name="Fujiyama A."/>
            <person name="Harland R.M."/>
            <person name="Taira M."/>
            <person name="Rokhsar D.S."/>
        </authorList>
    </citation>
    <scope>NUCLEOTIDE SEQUENCE [LARGE SCALE GENOMIC DNA]</scope>
    <source>
        <strain evidence="7">J</strain>
    </source>
</reference>